<accession>A0A066VL90</accession>
<dbReference type="STRING" id="1037660.A0A066VL90"/>
<dbReference type="InParanoid" id="A0A066VL90"/>
<dbReference type="PROSITE" id="PS01309">
    <property type="entry name" value="UPF0057"/>
    <property type="match status" value="1"/>
</dbReference>
<evidence type="ECO:0000256" key="1">
    <source>
        <dbReference type="ARBA" id="ARBA00004370"/>
    </source>
</evidence>
<dbReference type="GO" id="GO:0016020">
    <property type="term" value="C:membrane"/>
    <property type="evidence" value="ECO:0007669"/>
    <property type="project" value="UniProtKB-SubCell"/>
</dbReference>
<dbReference type="AlphaFoldDB" id="A0A066VL90"/>
<keyword evidence="8" id="KW-1185">Reference proteome</keyword>
<comment type="subcellular location">
    <subcellularLocation>
        <location evidence="1">Membrane</location>
    </subcellularLocation>
</comment>
<evidence type="ECO:0000256" key="3">
    <source>
        <dbReference type="ARBA" id="ARBA00022692"/>
    </source>
</evidence>
<reference evidence="7 8" key="1">
    <citation type="submission" date="2014-05" db="EMBL/GenBank/DDBJ databases">
        <title>Draft genome sequence of a rare smut relative, Tilletiaria anomala UBC 951.</title>
        <authorList>
            <consortium name="DOE Joint Genome Institute"/>
            <person name="Toome M."/>
            <person name="Kuo A."/>
            <person name="Henrissat B."/>
            <person name="Lipzen A."/>
            <person name="Tritt A."/>
            <person name="Yoshinaga Y."/>
            <person name="Zane M."/>
            <person name="Barry K."/>
            <person name="Grigoriev I.V."/>
            <person name="Spatafora J.W."/>
            <person name="Aimea M.C."/>
        </authorList>
    </citation>
    <scope>NUCLEOTIDE SEQUENCE [LARGE SCALE GENOMIC DNA]</scope>
    <source>
        <strain evidence="7 8">UBC 951</strain>
    </source>
</reference>
<organism evidence="7 8">
    <name type="scientific">Tilletiaria anomala (strain ATCC 24038 / CBS 436.72 / UBC 951)</name>
    <dbReference type="NCBI Taxonomy" id="1037660"/>
    <lineage>
        <taxon>Eukaryota</taxon>
        <taxon>Fungi</taxon>
        <taxon>Dikarya</taxon>
        <taxon>Basidiomycota</taxon>
        <taxon>Ustilaginomycotina</taxon>
        <taxon>Exobasidiomycetes</taxon>
        <taxon>Georgefischeriales</taxon>
        <taxon>Tilletiariaceae</taxon>
        <taxon>Tilletiaria</taxon>
    </lineage>
</organism>
<dbReference type="EMBL" id="JMSN01000103">
    <property type="protein sequence ID" value="KDN39534.1"/>
    <property type="molecule type" value="Genomic_DNA"/>
</dbReference>
<dbReference type="GeneID" id="25265143"/>
<keyword evidence="3 6" id="KW-0812">Transmembrane</keyword>
<dbReference type="InterPro" id="IPR000612">
    <property type="entry name" value="PMP3"/>
</dbReference>
<dbReference type="OrthoDB" id="2802411at2759"/>
<dbReference type="RefSeq" id="XP_013241076.1">
    <property type="nucleotide sequence ID" value="XM_013385622.1"/>
</dbReference>
<evidence type="ECO:0000313" key="8">
    <source>
        <dbReference type="Proteomes" id="UP000027361"/>
    </source>
</evidence>
<feature type="transmembrane region" description="Helical" evidence="6">
    <location>
        <begin position="7"/>
        <end position="25"/>
    </location>
</feature>
<evidence type="ECO:0000256" key="2">
    <source>
        <dbReference type="ARBA" id="ARBA00009530"/>
    </source>
</evidence>
<comment type="similarity">
    <text evidence="2">Belongs to the UPF0057 (PMP3) family.</text>
</comment>
<evidence type="ECO:0000256" key="6">
    <source>
        <dbReference type="SAM" id="Phobius"/>
    </source>
</evidence>
<protein>
    <submittedName>
        <fullName evidence="7">UPF0057-domain-containing protein</fullName>
    </submittedName>
</protein>
<dbReference type="Pfam" id="PF01679">
    <property type="entry name" value="Pmp3"/>
    <property type="match status" value="1"/>
</dbReference>
<sequence length="96" mass="10491">MVETSDVLLILVSILFPPAGVAFLSGCSCDLLINICLTILGYLPGHVHALWLIYKHVQARERFGLQGFTYKGNGRYEATPGAVQNQAPPSYGTIQR</sequence>
<evidence type="ECO:0000256" key="5">
    <source>
        <dbReference type="ARBA" id="ARBA00023136"/>
    </source>
</evidence>
<name>A0A066VL90_TILAU</name>
<gene>
    <name evidence="7" type="ORF">K437DRAFT_259024</name>
</gene>
<dbReference type="HOGENOM" id="CLU_107649_0_3_1"/>
<dbReference type="OMA" id="IGSGHYE"/>
<dbReference type="PANTHER" id="PTHR21659">
    <property type="entry name" value="HYDROPHOBIC PROTEIN RCI2 LOW TEMPERATURE AND SALT RESPONSIVE PROTEIN LTI6 -RELATED"/>
    <property type="match status" value="1"/>
</dbReference>
<comment type="caution">
    <text evidence="7">The sequence shown here is derived from an EMBL/GenBank/DDBJ whole genome shotgun (WGS) entry which is preliminary data.</text>
</comment>
<dbReference type="PANTHER" id="PTHR21659:SF40">
    <property type="entry name" value="PHOSPHATIDYLSERINE DECARBOXYLASE"/>
    <property type="match status" value="1"/>
</dbReference>
<keyword evidence="5 6" id="KW-0472">Membrane</keyword>
<evidence type="ECO:0000313" key="7">
    <source>
        <dbReference type="EMBL" id="KDN39534.1"/>
    </source>
</evidence>
<evidence type="ECO:0000256" key="4">
    <source>
        <dbReference type="ARBA" id="ARBA00022989"/>
    </source>
</evidence>
<proteinExistence type="inferred from homology"/>
<keyword evidence="4 6" id="KW-1133">Transmembrane helix</keyword>
<feature type="transmembrane region" description="Helical" evidence="6">
    <location>
        <begin position="31"/>
        <end position="54"/>
    </location>
</feature>
<dbReference type="Proteomes" id="UP000027361">
    <property type="component" value="Unassembled WGS sequence"/>
</dbReference>